<sequence>MPVPSRERVVALLSAHVAGPGFTDGDLDLEDVTVSKAGAHSVVKVIVDRDSGFELDALARLSHEISDILDAATEFGDTAYNLEVTTPGVDRPLTEPRHWRRARGRMVTVVLGDETIDARVGELRTSEGGTAELDLVLRSRTGPTLRTVPLDAVTSATVQVEFKKPNPAELEMAGGVTPGRFDPLNPPEEPVSGDEDDDSDDESR</sequence>
<dbReference type="InterPro" id="IPR028998">
    <property type="entry name" value="RimP_C"/>
</dbReference>
<keyword evidence="1 3" id="KW-0963">Cytoplasm</keyword>
<evidence type="ECO:0000256" key="3">
    <source>
        <dbReference type="HAMAP-Rule" id="MF_01077"/>
    </source>
</evidence>
<keyword evidence="7" id="KW-1185">Reference proteome</keyword>
<dbReference type="InterPro" id="IPR035956">
    <property type="entry name" value="RimP_N_sf"/>
</dbReference>
<reference evidence="6 7" key="1">
    <citation type="submission" date="2021-01" db="EMBL/GenBank/DDBJ databases">
        <title>Genomics of switchgrass bacterial isolates.</title>
        <authorList>
            <person name="Shade A."/>
        </authorList>
    </citation>
    <scope>NUCLEOTIDE SEQUENCE [LARGE SCALE GENOMIC DNA]</scope>
    <source>
        <strain evidence="6 7">PvP111</strain>
    </source>
</reference>
<keyword evidence="2 3" id="KW-0690">Ribosome biogenesis</keyword>
<comment type="subcellular location">
    <subcellularLocation>
        <location evidence="3">Cytoplasm</location>
    </subcellularLocation>
</comment>
<dbReference type="Proteomes" id="UP000703038">
    <property type="component" value="Unassembled WGS sequence"/>
</dbReference>
<dbReference type="Gene3D" id="3.30.300.70">
    <property type="entry name" value="RimP-like superfamily, N-terminal"/>
    <property type="match status" value="1"/>
</dbReference>
<gene>
    <name evidence="3" type="primary">rimP</name>
    <name evidence="6" type="ORF">JOE42_001639</name>
</gene>
<name>A0ABS2KSY6_9NOCA</name>
<feature type="compositionally biased region" description="Acidic residues" evidence="4">
    <location>
        <begin position="191"/>
        <end position="204"/>
    </location>
</feature>
<dbReference type="CDD" id="cd01734">
    <property type="entry name" value="YlxS_C"/>
    <property type="match status" value="1"/>
</dbReference>
<proteinExistence type="inferred from homology"/>
<dbReference type="SUPFAM" id="SSF75420">
    <property type="entry name" value="YhbC-like, N-terminal domain"/>
    <property type="match status" value="1"/>
</dbReference>
<feature type="region of interest" description="Disordered" evidence="4">
    <location>
        <begin position="165"/>
        <end position="204"/>
    </location>
</feature>
<feature type="domain" description="Ribosome maturation factor RimP N-terminal" evidence="5">
    <location>
        <begin position="26"/>
        <end position="90"/>
    </location>
</feature>
<dbReference type="PANTHER" id="PTHR33867:SF1">
    <property type="entry name" value="RIBOSOME MATURATION FACTOR RIMP"/>
    <property type="match status" value="1"/>
</dbReference>
<evidence type="ECO:0000256" key="2">
    <source>
        <dbReference type="ARBA" id="ARBA00022517"/>
    </source>
</evidence>
<evidence type="ECO:0000313" key="7">
    <source>
        <dbReference type="Proteomes" id="UP000703038"/>
    </source>
</evidence>
<evidence type="ECO:0000256" key="1">
    <source>
        <dbReference type="ARBA" id="ARBA00022490"/>
    </source>
</evidence>
<dbReference type="NCBIfam" id="NF000930">
    <property type="entry name" value="PRK00092.2-2"/>
    <property type="match status" value="1"/>
</dbReference>
<dbReference type="InterPro" id="IPR028989">
    <property type="entry name" value="RimP_N"/>
</dbReference>
<accession>A0ABS2KSY6</accession>
<dbReference type="InterPro" id="IPR003728">
    <property type="entry name" value="Ribosome_maturation_RimP"/>
</dbReference>
<evidence type="ECO:0000259" key="5">
    <source>
        <dbReference type="Pfam" id="PF02576"/>
    </source>
</evidence>
<comment type="caution">
    <text evidence="6">The sequence shown here is derived from an EMBL/GenBank/DDBJ whole genome shotgun (WGS) entry which is preliminary data.</text>
</comment>
<dbReference type="Pfam" id="PF02576">
    <property type="entry name" value="RimP_N"/>
    <property type="match status" value="1"/>
</dbReference>
<dbReference type="RefSeq" id="WP_204867793.1">
    <property type="nucleotide sequence ID" value="NZ_JAFBBK010000001.1"/>
</dbReference>
<protein>
    <recommendedName>
        <fullName evidence="3">Ribosome maturation factor RimP</fullName>
    </recommendedName>
</protein>
<dbReference type="PANTHER" id="PTHR33867">
    <property type="entry name" value="RIBOSOME MATURATION FACTOR RIMP"/>
    <property type="match status" value="1"/>
</dbReference>
<comment type="function">
    <text evidence="3">Required for maturation of 30S ribosomal subunits.</text>
</comment>
<evidence type="ECO:0000256" key="4">
    <source>
        <dbReference type="SAM" id="MobiDB-lite"/>
    </source>
</evidence>
<organism evidence="6 7">
    <name type="scientific">Rhodococcoides corynebacterioides</name>
    <dbReference type="NCBI Taxonomy" id="53972"/>
    <lineage>
        <taxon>Bacteria</taxon>
        <taxon>Bacillati</taxon>
        <taxon>Actinomycetota</taxon>
        <taxon>Actinomycetes</taxon>
        <taxon>Mycobacteriales</taxon>
        <taxon>Nocardiaceae</taxon>
        <taxon>Rhodococcoides</taxon>
    </lineage>
</organism>
<comment type="similarity">
    <text evidence="3">Belongs to the RimP family.</text>
</comment>
<dbReference type="HAMAP" id="MF_01077">
    <property type="entry name" value="RimP"/>
    <property type="match status" value="1"/>
</dbReference>
<dbReference type="EMBL" id="JAFBBK010000001">
    <property type="protein sequence ID" value="MBM7414906.1"/>
    <property type="molecule type" value="Genomic_DNA"/>
</dbReference>
<evidence type="ECO:0000313" key="6">
    <source>
        <dbReference type="EMBL" id="MBM7414906.1"/>
    </source>
</evidence>